<accession>A0A644XUK5</accession>
<keyword evidence="2" id="KW-1003">Cell membrane</keyword>
<dbReference type="GO" id="GO:0009246">
    <property type="term" value="P:enterobacterial common antigen biosynthetic process"/>
    <property type="evidence" value="ECO:0007669"/>
    <property type="project" value="TreeGrafter"/>
</dbReference>
<evidence type="ECO:0000256" key="3">
    <source>
        <dbReference type="ARBA" id="ARBA00022692"/>
    </source>
</evidence>
<comment type="caution">
    <text evidence="8">The sequence shown here is derived from an EMBL/GenBank/DDBJ whole genome shotgun (WGS) entry which is preliminary data.</text>
</comment>
<protein>
    <recommendedName>
        <fullName evidence="7">Acyltransferase 3 domain-containing protein</fullName>
    </recommendedName>
</protein>
<evidence type="ECO:0000256" key="5">
    <source>
        <dbReference type="ARBA" id="ARBA00023136"/>
    </source>
</evidence>
<dbReference type="Pfam" id="PF01757">
    <property type="entry name" value="Acyl_transf_3"/>
    <property type="match status" value="1"/>
</dbReference>
<name>A0A644XUK5_9ZZZZ</name>
<dbReference type="InterPro" id="IPR002656">
    <property type="entry name" value="Acyl_transf_3_dom"/>
</dbReference>
<feature type="transmembrane region" description="Helical" evidence="6">
    <location>
        <begin position="211"/>
        <end position="228"/>
    </location>
</feature>
<dbReference type="PANTHER" id="PTHR40074">
    <property type="entry name" value="O-ACETYLTRANSFERASE WECH"/>
    <property type="match status" value="1"/>
</dbReference>
<dbReference type="GO" id="GO:0005886">
    <property type="term" value="C:plasma membrane"/>
    <property type="evidence" value="ECO:0007669"/>
    <property type="project" value="UniProtKB-SubCell"/>
</dbReference>
<keyword evidence="5 6" id="KW-0472">Membrane</keyword>
<feature type="transmembrane region" description="Helical" evidence="6">
    <location>
        <begin position="307"/>
        <end position="324"/>
    </location>
</feature>
<feature type="transmembrane region" description="Helical" evidence="6">
    <location>
        <begin position="45"/>
        <end position="65"/>
    </location>
</feature>
<keyword evidence="4 6" id="KW-1133">Transmembrane helix</keyword>
<evidence type="ECO:0000256" key="2">
    <source>
        <dbReference type="ARBA" id="ARBA00022475"/>
    </source>
</evidence>
<feature type="transmembrane region" description="Helical" evidence="6">
    <location>
        <begin position="86"/>
        <end position="106"/>
    </location>
</feature>
<feature type="transmembrane region" description="Helical" evidence="6">
    <location>
        <begin position="183"/>
        <end position="204"/>
    </location>
</feature>
<sequence>MEKRKEIDFVNILLCVLVMLIHILSRSVASLDKASIQYLTVLIPSRLASFVVQGFIFLSGMKYFMKYSDKEFKYLTFISSRVRSILLPYILWNVIYYLALIPLGYFKFSITELLKYIVMGNMISHFYFVVVIMQFYVLMPIWFKLFKSIDERLLLILSFILMIGFGQYIAAGFNYNDRIFIKYIFYWIAGCAVGRHINEFFVFINTHRNKIIFLYAAIALIDCIGTYNNNTKGYVVGLENIHIAYCISAIIFVFTVCGKLKEHVDKPILGMINRQSYNIYLSHCLLLYYCDGFMKVCGIYSVRDILLFRLCLCYVVTFAVWGMYDAQTIRNRT</sequence>
<comment type="subcellular location">
    <subcellularLocation>
        <location evidence="1">Cell membrane</location>
        <topology evidence="1">Multi-pass membrane protein</topology>
    </subcellularLocation>
</comment>
<evidence type="ECO:0000256" key="4">
    <source>
        <dbReference type="ARBA" id="ARBA00022989"/>
    </source>
</evidence>
<evidence type="ECO:0000313" key="8">
    <source>
        <dbReference type="EMBL" id="MPM19896.1"/>
    </source>
</evidence>
<dbReference type="PANTHER" id="PTHR40074:SF2">
    <property type="entry name" value="O-ACETYLTRANSFERASE WECH"/>
    <property type="match status" value="1"/>
</dbReference>
<evidence type="ECO:0000256" key="1">
    <source>
        <dbReference type="ARBA" id="ARBA00004651"/>
    </source>
</evidence>
<feature type="domain" description="Acyltransferase 3" evidence="7">
    <location>
        <begin position="5"/>
        <end position="321"/>
    </location>
</feature>
<evidence type="ECO:0000256" key="6">
    <source>
        <dbReference type="SAM" id="Phobius"/>
    </source>
</evidence>
<organism evidence="8">
    <name type="scientific">bioreactor metagenome</name>
    <dbReference type="NCBI Taxonomy" id="1076179"/>
    <lineage>
        <taxon>unclassified sequences</taxon>
        <taxon>metagenomes</taxon>
        <taxon>ecological metagenomes</taxon>
    </lineage>
</organism>
<proteinExistence type="predicted"/>
<feature type="transmembrane region" description="Helical" evidence="6">
    <location>
        <begin position="279"/>
        <end position="301"/>
    </location>
</feature>
<feature type="transmembrane region" description="Helical" evidence="6">
    <location>
        <begin position="153"/>
        <end position="171"/>
    </location>
</feature>
<dbReference type="GO" id="GO:0016413">
    <property type="term" value="F:O-acetyltransferase activity"/>
    <property type="evidence" value="ECO:0007669"/>
    <property type="project" value="TreeGrafter"/>
</dbReference>
<reference evidence="8" key="1">
    <citation type="submission" date="2019-08" db="EMBL/GenBank/DDBJ databases">
        <authorList>
            <person name="Kucharzyk K."/>
            <person name="Murdoch R.W."/>
            <person name="Higgins S."/>
            <person name="Loffler F."/>
        </authorList>
    </citation>
    <scope>NUCLEOTIDE SEQUENCE</scope>
</reference>
<gene>
    <name evidence="8" type="ORF">SDC9_66323</name>
</gene>
<keyword evidence="3 6" id="KW-0812">Transmembrane</keyword>
<feature type="transmembrane region" description="Helical" evidence="6">
    <location>
        <begin position="126"/>
        <end position="146"/>
    </location>
</feature>
<dbReference type="AlphaFoldDB" id="A0A644XUK5"/>
<dbReference type="EMBL" id="VSSQ01003266">
    <property type="protein sequence ID" value="MPM19896.1"/>
    <property type="molecule type" value="Genomic_DNA"/>
</dbReference>
<feature type="transmembrane region" description="Helical" evidence="6">
    <location>
        <begin position="240"/>
        <end position="258"/>
    </location>
</feature>
<evidence type="ECO:0000259" key="7">
    <source>
        <dbReference type="Pfam" id="PF01757"/>
    </source>
</evidence>
<feature type="transmembrane region" description="Helical" evidence="6">
    <location>
        <begin position="7"/>
        <end position="25"/>
    </location>
</feature>